<dbReference type="EMBL" id="JBBPFD010000010">
    <property type="protein sequence ID" value="KAK7910431.1"/>
    <property type="molecule type" value="Genomic_DNA"/>
</dbReference>
<proteinExistence type="predicted"/>
<dbReference type="Proteomes" id="UP001460270">
    <property type="component" value="Unassembled WGS sequence"/>
</dbReference>
<accession>A0AAW0P0V0</accession>
<gene>
    <name evidence="2" type="ORF">WMY93_015115</name>
</gene>
<reference evidence="3" key="1">
    <citation type="submission" date="2024-04" db="EMBL/GenBank/DDBJ databases">
        <title>Salinicola lusitanus LLJ914,a marine bacterium isolated from the Okinawa Trough.</title>
        <authorList>
            <person name="Li J."/>
        </authorList>
    </citation>
    <scope>NUCLEOTIDE SEQUENCE [LARGE SCALE GENOMIC DNA]</scope>
</reference>
<evidence type="ECO:0000313" key="2">
    <source>
        <dbReference type="EMBL" id="KAK7910431.1"/>
    </source>
</evidence>
<keyword evidence="1" id="KW-0175">Coiled coil</keyword>
<feature type="coiled-coil region" evidence="1">
    <location>
        <begin position="95"/>
        <end position="175"/>
    </location>
</feature>
<evidence type="ECO:0000256" key="1">
    <source>
        <dbReference type="SAM" id="Coils"/>
    </source>
</evidence>
<evidence type="ECO:0000313" key="3">
    <source>
        <dbReference type="Proteomes" id="UP001460270"/>
    </source>
</evidence>
<comment type="caution">
    <text evidence="2">The sequence shown here is derived from an EMBL/GenBank/DDBJ whole genome shotgun (WGS) entry which is preliminary data.</text>
</comment>
<sequence length="177" mass="19430">MRSASTTREMRRIAAMVSQNGTHYHTCHTSTVRNYTSLPPKKAANKTGQLDAVAERRTEANVSLPTPCPDDGAAVGNSGGKQVLDAIAFLKQELFDKIEEKAAQTQAELRNAIGKINKRLDDTETRTTDLENGVSAHSEMIAALESEVTTMKKDLATLKARCDNLEARSRRCNIRIT</sequence>
<organism evidence="2 3">
    <name type="scientific">Mugilogobius chulae</name>
    <name type="common">yellowstripe goby</name>
    <dbReference type="NCBI Taxonomy" id="88201"/>
    <lineage>
        <taxon>Eukaryota</taxon>
        <taxon>Metazoa</taxon>
        <taxon>Chordata</taxon>
        <taxon>Craniata</taxon>
        <taxon>Vertebrata</taxon>
        <taxon>Euteleostomi</taxon>
        <taxon>Actinopterygii</taxon>
        <taxon>Neopterygii</taxon>
        <taxon>Teleostei</taxon>
        <taxon>Neoteleostei</taxon>
        <taxon>Acanthomorphata</taxon>
        <taxon>Gobiaria</taxon>
        <taxon>Gobiiformes</taxon>
        <taxon>Gobioidei</taxon>
        <taxon>Gobiidae</taxon>
        <taxon>Gobionellinae</taxon>
        <taxon>Mugilogobius</taxon>
    </lineage>
</organism>
<protein>
    <submittedName>
        <fullName evidence="2">Uncharacterized protein</fullName>
    </submittedName>
</protein>
<dbReference type="AlphaFoldDB" id="A0AAW0P0V0"/>
<name>A0AAW0P0V0_9GOBI</name>
<keyword evidence="3" id="KW-1185">Reference proteome</keyword>
<dbReference type="Gene3D" id="1.20.5.340">
    <property type="match status" value="1"/>
</dbReference>